<keyword evidence="4" id="KW-1185">Reference proteome</keyword>
<geneLocation type="plasmid" evidence="3 4">
    <name>pWc</name>
</geneLocation>
<organism evidence="3 4">
    <name type="scientific">Waddlia chondrophila (strain ATCC VR-1470 / WSU 86-1044)</name>
    <dbReference type="NCBI Taxonomy" id="716544"/>
    <lineage>
        <taxon>Bacteria</taxon>
        <taxon>Pseudomonadati</taxon>
        <taxon>Chlamydiota</taxon>
        <taxon>Chlamydiia</taxon>
        <taxon>Parachlamydiales</taxon>
        <taxon>Waddliaceae</taxon>
        <taxon>Waddlia</taxon>
    </lineage>
</organism>
<feature type="region of interest" description="Disordered" evidence="1">
    <location>
        <begin position="1"/>
        <end position="30"/>
    </location>
</feature>
<reference evidence="3 4" key="1">
    <citation type="journal article" date="2010" name="PLoS ONE">
        <title>The Waddlia genome: a window into chlamydial biology.</title>
        <authorList>
            <person name="Bertelli C."/>
            <person name="Collyn F."/>
            <person name="Croxatto A."/>
            <person name="Ruckert C."/>
            <person name="Polkinghorne A."/>
            <person name="Kebbi-Beghdadi C."/>
            <person name="Goesmann A."/>
            <person name="Vaughan L."/>
            <person name="Greub G."/>
        </authorList>
    </citation>
    <scope>NUCLEOTIDE SEQUENCE [LARGE SCALE GENOMIC DNA]</scope>
    <source>
        <strain evidence="4">ATCC VR-1470 / WSU 86-1044</strain>
        <plasmid evidence="4">Plasmid pWc</plasmid>
    </source>
</reference>
<dbReference type="Proteomes" id="UP000001505">
    <property type="component" value="Plasmid pWc"/>
</dbReference>
<gene>
    <name evidence="3" type="ordered locus">wcw_p0011</name>
</gene>
<sequence length="147" mass="15833">MIMPENAGKKQGNTRFRKGQSGNPCGKAKGTKNKATLAAEVLLEGELEGICRSLIAQAREGNIQAIKLVLDRVLPPKRNPTVSIELPQLKSSSDALEAITSITQAVGNGEISPAEGETLSRIVDVYVKALEAHDFENRLNILEEKGK</sequence>
<dbReference type="Pfam" id="PF18932">
    <property type="entry name" value="DUF5681"/>
    <property type="match status" value="1"/>
</dbReference>
<proteinExistence type="predicted"/>
<dbReference type="AlphaFoldDB" id="D6YX16"/>
<feature type="domain" description="DUF5681" evidence="2">
    <location>
        <begin position="13"/>
        <end position="76"/>
    </location>
</feature>
<evidence type="ECO:0000256" key="1">
    <source>
        <dbReference type="SAM" id="MobiDB-lite"/>
    </source>
</evidence>
<evidence type="ECO:0000313" key="3">
    <source>
        <dbReference type="EMBL" id="ADI39322.1"/>
    </source>
</evidence>
<evidence type="ECO:0000313" key="4">
    <source>
        <dbReference type="Proteomes" id="UP000001505"/>
    </source>
</evidence>
<accession>D6YX16</accession>
<dbReference type="HOGENOM" id="CLU_137974_1_0_0"/>
<name>D6YX16_WADCW</name>
<dbReference type="eggNOG" id="ENOG503307M">
    <property type="taxonomic scope" value="Bacteria"/>
</dbReference>
<dbReference type="KEGG" id="wch:wcw_p0011"/>
<keyword evidence="3" id="KW-0614">Plasmid</keyword>
<dbReference type="EMBL" id="CP001929">
    <property type="protein sequence ID" value="ADI39322.1"/>
    <property type="molecule type" value="Genomic_DNA"/>
</dbReference>
<protein>
    <recommendedName>
        <fullName evidence="2">DUF5681 domain-containing protein</fullName>
    </recommendedName>
</protein>
<evidence type="ECO:0000259" key="2">
    <source>
        <dbReference type="Pfam" id="PF18932"/>
    </source>
</evidence>
<dbReference type="InterPro" id="IPR043736">
    <property type="entry name" value="DUF5681"/>
</dbReference>